<evidence type="ECO:0000256" key="10">
    <source>
        <dbReference type="SAM" id="MobiDB-lite"/>
    </source>
</evidence>
<feature type="domain" description="LysM" evidence="14">
    <location>
        <begin position="187"/>
        <end position="231"/>
    </location>
</feature>
<evidence type="ECO:0000256" key="4">
    <source>
        <dbReference type="ARBA" id="ARBA00022729"/>
    </source>
</evidence>
<evidence type="ECO:0000256" key="7">
    <source>
        <dbReference type="ARBA" id="ARBA00022989"/>
    </source>
</evidence>
<evidence type="ECO:0000256" key="12">
    <source>
        <dbReference type="SAM" id="SignalP"/>
    </source>
</evidence>
<dbReference type="Pfam" id="PF23472">
    <property type="entry name" value="LysM2_CERK1_LYK3_4_5"/>
    <property type="match status" value="1"/>
</dbReference>
<dbReference type="GO" id="GO:0005524">
    <property type="term" value="F:ATP binding"/>
    <property type="evidence" value="ECO:0007669"/>
    <property type="project" value="UniProtKB-KW"/>
</dbReference>
<evidence type="ECO:0000256" key="9">
    <source>
        <dbReference type="ARBA" id="ARBA00023157"/>
    </source>
</evidence>
<dbReference type="GO" id="GO:0051707">
    <property type="term" value="P:response to other organism"/>
    <property type="evidence" value="ECO:0007669"/>
    <property type="project" value="UniProtKB-ARBA"/>
</dbReference>
<feature type="chain" id="PRO_5016417544" description="Protein kinase domain-containing protein" evidence="12">
    <location>
        <begin position="26"/>
        <end position="643"/>
    </location>
</feature>
<evidence type="ECO:0000259" key="14">
    <source>
        <dbReference type="PROSITE" id="PS51782"/>
    </source>
</evidence>
<evidence type="ECO:0000313" key="16">
    <source>
        <dbReference type="Proteomes" id="UP000242715"/>
    </source>
</evidence>
<evidence type="ECO:0000256" key="3">
    <source>
        <dbReference type="ARBA" id="ARBA00022692"/>
    </source>
</evidence>
<evidence type="ECO:0008006" key="17">
    <source>
        <dbReference type="Google" id="ProtNLM"/>
    </source>
</evidence>
<proteinExistence type="predicted"/>
<dbReference type="InterPro" id="IPR000719">
    <property type="entry name" value="Prot_kinase_dom"/>
</dbReference>
<keyword evidence="2" id="KW-1003">Cell membrane</keyword>
<sequence length="643" mass="71049">MGTLFCATTITLILLLNFHIPETKSQQDYLDNHQLDCDDSFNSTYGNICNSMKSCQSYITFKSSPPLYNTPATIAYLLNSTVPLITNANNISDVDPIPVDTMITVPVTCFCSGHYYQHNSSYILKNENENYFTLANNTYEALTTCQALDAQNIYGLDSLTVGLNLHVPLRCACPTSKQMENGFKYLLTYLVSEGEYPELIAELFGVDTQSVLDANKLHEDSVIYYFTPLMVPLKDKPPTKIQRILPPPSAPLSKSPVENLARNKDSSSSKKRVIVGSTVGAAAFLLFLIFFLLFFFSCHRHKNKISLSSVATDSVATKVTTEKVSNTDTSITNPSVSLSSEGLRYAAESLTVYNFEELHKATSFFSEANRINGSSVYRASLEGDVAAVKVLKGDASAEINIQGRISHANITRLSGFCLHKGSTYLVYEFIENGSLDNWIHSNNRLNFVALTWRQRVQIVQDVADALNYLHNYANPSHIHKNLISGNVLLDGSFRGKLCNFGLARVVNDDDFGGGFQLTRHVVGTHGYMPPEYIENGLISPKMDVFAFGVVILELLSGKEAIVGDTNGDEKLLSAAVSEVVEGDNVREKLHAFMDPTLRDDYPLDTAYSMAEIAKCCVARDHNLRPNISEVLVILSKIQSSSLD</sequence>
<evidence type="ECO:0000256" key="11">
    <source>
        <dbReference type="SAM" id="Phobius"/>
    </source>
</evidence>
<evidence type="ECO:0000256" key="5">
    <source>
        <dbReference type="ARBA" id="ARBA00022741"/>
    </source>
</evidence>
<keyword evidence="16" id="KW-1185">Reference proteome</keyword>
<dbReference type="PANTHER" id="PTHR45927:SF6">
    <property type="entry name" value="PROTEIN LYK5"/>
    <property type="match status" value="1"/>
</dbReference>
<keyword evidence="9" id="KW-1015">Disulfide bond</keyword>
<feature type="transmembrane region" description="Helical" evidence="11">
    <location>
        <begin position="273"/>
        <end position="296"/>
    </location>
</feature>
<dbReference type="Gene3D" id="1.10.510.10">
    <property type="entry name" value="Transferase(Phosphotransferase) domain 1"/>
    <property type="match status" value="1"/>
</dbReference>
<dbReference type="GO" id="GO:0004672">
    <property type="term" value="F:protein kinase activity"/>
    <property type="evidence" value="ECO:0007669"/>
    <property type="project" value="InterPro"/>
</dbReference>
<feature type="domain" description="Protein kinase" evidence="13">
    <location>
        <begin position="362"/>
        <end position="637"/>
    </location>
</feature>
<evidence type="ECO:0000313" key="15">
    <source>
        <dbReference type="EMBL" id="GAU42101.1"/>
    </source>
</evidence>
<comment type="subcellular location">
    <subcellularLocation>
        <location evidence="1">Cell membrane</location>
        <topology evidence="1">Single-pass membrane protein</topology>
    </subcellularLocation>
</comment>
<keyword evidence="7 11" id="KW-1133">Transmembrane helix</keyword>
<dbReference type="InterPro" id="IPR056562">
    <property type="entry name" value="LysM2_CERK1_LYK3_4_5"/>
</dbReference>
<evidence type="ECO:0000256" key="1">
    <source>
        <dbReference type="ARBA" id="ARBA00004162"/>
    </source>
</evidence>
<protein>
    <recommendedName>
        <fullName evidence="17">Protein kinase domain-containing protein</fullName>
    </recommendedName>
</protein>
<dbReference type="InterPro" id="IPR018392">
    <property type="entry name" value="LysM"/>
</dbReference>
<reference evidence="16" key="1">
    <citation type="journal article" date="2017" name="Front. Plant Sci.">
        <title>Climate Clever Clovers: New Paradigm to Reduce the Environmental Footprint of Ruminants by Breeding Low Methanogenic Forages Utilizing Haplotype Variation.</title>
        <authorList>
            <person name="Kaur P."/>
            <person name="Appels R."/>
            <person name="Bayer P.E."/>
            <person name="Keeble-Gagnere G."/>
            <person name="Wang J."/>
            <person name="Hirakawa H."/>
            <person name="Shirasawa K."/>
            <person name="Vercoe P."/>
            <person name="Stefanova K."/>
            <person name="Durmic Z."/>
            <person name="Nichols P."/>
            <person name="Revell C."/>
            <person name="Isobe S.N."/>
            <person name="Edwards D."/>
            <person name="Erskine W."/>
        </authorList>
    </citation>
    <scope>NUCLEOTIDE SEQUENCE [LARGE SCALE GENOMIC DNA]</scope>
    <source>
        <strain evidence="16">cv. Daliak</strain>
    </source>
</reference>
<name>A0A2Z6NE30_TRISU</name>
<evidence type="ECO:0000256" key="8">
    <source>
        <dbReference type="ARBA" id="ARBA00023136"/>
    </source>
</evidence>
<organism evidence="15 16">
    <name type="scientific">Trifolium subterraneum</name>
    <name type="common">Subterranean clover</name>
    <dbReference type="NCBI Taxonomy" id="3900"/>
    <lineage>
        <taxon>Eukaryota</taxon>
        <taxon>Viridiplantae</taxon>
        <taxon>Streptophyta</taxon>
        <taxon>Embryophyta</taxon>
        <taxon>Tracheophyta</taxon>
        <taxon>Spermatophyta</taxon>
        <taxon>Magnoliopsida</taxon>
        <taxon>eudicotyledons</taxon>
        <taxon>Gunneridae</taxon>
        <taxon>Pentapetalae</taxon>
        <taxon>rosids</taxon>
        <taxon>fabids</taxon>
        <taxon>Fabales</taxon>
        <taxon>Fabaceae</taxon>
        <taxon>Papilionoideae</taxon>
        <taxon>50 kb inversion clade</taxon>
        <taxon>NPAAA clade</taxon>
        <taxon>Hologalegina</taxon>
        <taxon>IRL clade</taxon>
        <taxon>Trifolieae</taxon>
        <taxon>Trifolium</taxon>
    </lineage>
</organism>
<dbReference type="FunFam" id="1.10.510.10:FF:000468">
    <property type="entry name" value="PTI1-like tyrosine-protein kinase 3"/>
    <property type="match status" value="1"/>
</dbReference>
<dbReference type="PROSITE" id="PS50011">
    <property type="entry name" value="PROTEIN_KINASE_DOM"/>
    <property type="match status" value="1"/>
</dbReference>
<dbReference type="AlphaFoldDB" id="A0A2Z6NE30"/>
<dbReference type="InterPro" id="IPR052611">
    <property type="entry name" value="Plant_RLK_LysM"/>
</dbReference>
<keyword evidence="5" id="KW-0547">Nucleotide-binding</keyword>
<evidence type="ECO:0000256" key="6">
    <source>
        <dbReference type="ARBA" id="ARBA00022840"/>
    </source>
</evidence>
<accession>A0A2Z6NE30</accession>
<keyword evidence="4 12" id="KW-0732">Signal</keyword>
<evidence type="ECO:0000256" key="2">
    <source>
        <dbReference type="ARBA" id="ARBA00022475"/>
    </source>
</evidence>
<dbReference type="InterPro" id="IPR056563">
    <property type="entry name" value="LysM3_LYK4_5"/>
</dbReference>
<keyword evidence="3 11" id="KW-0812">Transmembrane</keyword>
<gene>
    <name evidence="15" type="ORF">TSUD_134850</name>
</gene>
<dbReference type="Gene3D" id="3.30.200.20">
    <property type="entry name" value="Phosphorylase Kinase, domain 1"/>
    <property type="match status" value="1"/>
</dbReference>
<evidence type="ECO:0000259" key="13">
    <source>
        <dbReference type="PROSITE" id="PS50011"/>
    </source>
</evidence>
<feature type="region of interest" description="Disordered" evidence="10">
    <location>
        <begin position="245"/>
        <end position="264"/>
    </location>
</feature>
<dbReference type="Proteomes" id="UP000242715">
    <property type="component" value="Unassembled WGS sequence"/>
</dbReference>
<dbReference type="PANTHER" id="PTHR45927">
    <property type="entry name" value="LYSM-DOMAIN RECEPTOR-LIKE KINASE-RELATED"/>
    <property type="match status" value="1"/>
</dbReference>
<keyword evidence="6" id="KW-0067">ATP-binding</keyword>
<dbReference type="EMBL" id="DF973899">
    <property type="protein sequence ID" value="GAU42101.1"/>
    <property type="molecule type" value="Genomic_DNA"/>
</dbReference>
<dbReference type="GO" id="GO:0005886">
    <property type="term" value="C:plasma membrane"/>
    <property type="evidence" value="ECO:0007669"/>
    <property type="project" value="UniProtKB-SubCell"/>
</dbReference>
<dbReference type="InterPro" id="IPR011009">
    <property type="entry name" value="Kinase-like_dom_sf"/>
</dbReference>
<keyword evidence="8 11" id="KW-0472">Membrane</keyword>
<dbReference type="OrthoDB" id="4062651at2759"/>
<dbReference type="SUPFAM" id="SSF56112">
    <property type="entry name" value="Protein kinase-like (PK-like)"/>
    <property type="match status" value="1"/>
</dbReference>
<dbReference type="Pfam" id="PF00069">
    <property type="entry name" value="Pkinase"/>
    <property type="match status" value="1"/>
</dbReference>
<dbReference type="PROSITE" id="PS51782">
    <property type="entry name" value="LYSM"/>
    <property type="match status" value="1"/>
</dbReference>
<dbReference type="Pfam" id="PF23473">
    <property type="entry name" value="LysM3_LYK4_5"/>
    <property type="match status" value="1"/>
</dbReference>
<dbReference type="InterPro" id="IPR056561">
    <property type="entry name" value="NFP_LYK_LysM1"/>
</dbReference>
<feature type="signal peptide" evidence="12">
    <location>
        <begin position="1"/>
        <end position="25"/>
    </location>
</feature>
<dbReference type="Pfam" id="PF23446">
    <property type="entry name" value="LysM1_NFP_LYK"/>
    <property type="match status" value="1"/>
</dbReference>